<feature type="compositionally biased region" description="Low complexity" evidence="7">
    <location>
        <begin position="13"/>
        <end position="22"/>
    </location>
</feature>
<keyword evidence="4" id="KW-0418">Kinase</keyword>
<dbReference type="EC" id="2.7.1.158" evidence="1"/>
<evidence type="ECO:0000256" key="2">
    <source>
        <dbReference type="ARBA" id="ARBA00022679"/>
    </source>
</evidence>
<evidence type="ECO:0000256" key="6">
    <source>
        <dbReference type="ARBA" id="ARBA00029574"/>
    </source>
</evidence>
<evidence type="ECO:0000256" key="7">
    <source>
        <dbReference type="SAM" id="MobiDB-lite"/>
    </source>
</evidence>
<dbReference type="InParanoid" id="F0VM42"/>
<feature type="compositionally biased region" description="Basic residues" evidence="7">
    <location>
        <begin position="1"/>
        <end position="12"/>
    </location>
</feature>
<dbReference type="InterPro" id="IPR043001">
    <property type="entry name" value="IP5_2-K_N_lobe"/>
</dbReference>
<dbReference type="GO" id="GO:0035299">
    <property type="term" value="F:inositol-1,3,4,5,6-pentakisphosphate 2-kinase activity"/>
    <property type="evidence" value="ECO:0007669"/>
    <property type="project" value="UniProtKB-EC"/>
</dbReference>
<dbReference type="RefSeq" id="XP_003884351.1">
    <property type="nucleotide sequence ID" value="XM_003884302.1"/>
</dbReference>
<feature type="region of interest" description="Disordered" evidence="7">
    <location>
        <begin position="135"/>
        <end position="174"/>
    </location>
</feature>
<dbReference type="Gene3D" id="3.30.200.110">
    <property type="entry name" value="Inositol-pentakisphosphate 2-kinase, N-lobe"/>
    <property type="match status" value="1"/>
</dbReference>
<feature type="compositionally biased region" description="Basic and acidic residues" evidence="7">
    <location>
        <begin position="493"/>
        <end position="509"/>
    </location>
</feature>
<dbReference type="PANTHER" id="PTHR14456:SF2">
    <property type="entry name" value="INOSITOL-PENTAKISPHOSPHATE 2-KINASE"/>
    <property type="match status" value="1"/>
</dbReference>
<evidence type="ECO:0000313" key="9">
    <source>
        <dbReference type="Proteomes" id="UP000007494"/>
    </source>
</evidence>
<reference evidence="9" key="1">
    <citation type="journal article" date="2012" name="PLoS Pathog.">
        <title>Comparative genomics of the apicomplexan parasites Toxoplasma gondii and Neospora caninum: Coccidia differing in host range and transmission strategy.</title>
        <authorList>
            <person name="Reid A.J."/>
            <person name="Vermont S.J."/>
            <person name="Cotton J.A."/>
            <person name="Harris D."/>
            <person name="Hill-Cawthorne G.A."/>
            <person name="Konen-Waisman S."/>
            <person name="Latham S.M."/>
            <person name="Mourier T."/>
            <person name="Norton R."/>
            <person name="Quail M.A."/>
            <person name="Sanders M."/>
            <person name="Shanmugam D."/>
            <person name="Sohal A."/>
            <person name="Wasmuth J.D."/>
            <person name="Brunk B."/>
            <person name="Grigg M.E."/>
            <person name="Howard J.C."/>
            <person name="Parkinson J."/>
            <person name="Roos D.S."/>
            <person name="Trees A.J."/>
            <person name="Berriman M."/>
            <person name="Pain A."/>
            <person name="Wastling J.M."/>
        </authorList>
    </citation>
    <scope>NUCLEOTIDE SEQUENCE [LARGE SCALE GENOMIC DNA]</scope>
    <source>
        <strain evidence="9">Liverpool</strain>
    </source>
</reference>
<dbReference type="InterPro" id="IPR009286">
    <property type="entry name" value="Ins_P5_2-kin"/>
</dbReference>
<keyword evidence="3" id="KW-0547">Nucleotide-binding</keyword>
<evidence type="ECO:0000313" key="8">
    <source>
        <dbReference type="EMBL" id="CBZ54320.1"/>
    </source>
</evidence>
<proteinExistence type="predicted"/>
<evidence type="ECO:0000256" key="3">
    <source>
        <dbReference type="ARBA" id="ARBA00022741"/>
    </source>
</evidence>
<feature type="region of interest" description="Disordered" evidence="7">
    <location>
        <begin position="475"/>
        <end position="509"/>
    </location>
</feature>
<dbReference type="VEuPathDB" id="ToxoDB:NCLIV_047510"/>
<evidence type="ECO:0000256" key="1">
    <source>
        <dbReference type="ARBA" id="ARBA00012023"/>
    </source>
</evidence>
<feature type="compositionally biased region" description="Basic and acidic residues" evidence="7">
    <location>
        <begin position="158"/>
        <end position="168"/>
    </location>
</feature>
<keyword evidence="5" id="KW-0067">ATP-binding</keyword>
<dbReference type="eggNOG" id="ENOG502QZTB">
    <property type="taxonomic scope" value="Eukaryota"/>
</dbReference>
<keyword evidence="9" id="KW-1185">Reference proteome</keyword>
<dbReference type="PANTHER" id="PTHR14456">
    <property type="entry name" value="INOSITOL POLYPHOSPHATE KINASE 1"/>
    <property type="match status" value="1"/>
</dbReference>
<accession>F0VM42</accession>
<evidence type="ECO:0000256" key="4">
    <source>
        <dbReference type="ARBA" id="ARBA00022777"/>
    </source>
</evidence>
<organism evidence="8 9">
    <name type="scientific">Neospora caninum (strain Liverpool)</name>
    <dbReference type="NCBI Taxonomy" id="572307"/>
    <lineage>
        <taxon>Eukaryota</taxon>
        <taxon>Sar</taxon>
        <taxon>Alveolata</taxon>
        <taxon>Apicomplexa</taxon>
        <taxon>Conoidasida</taxon>
        <taxon>Coccidia</taxon>
        <taxon>Eucoccidiorida</taxon>
        <taxon>Eimeriorina</taxon>
        <taxon>Sarcocystidae</taxon>
        <taxon>Neospora</taxon>
    </lineage>
</organism>
<dbReference type="EMBL" id="FR823391">
    <property type="protein sequence ID" value="CBZ54320.1"/>
    <property type="molecule type" value="Genomic_DNA"/>
</dbReference>
<evidence type="ECO:0000256" key="5">
    <source>
        <dbReference type="ARBA" id="ARBA00022840"/>
    </source>
</evidence>
<dbReference type="GO" id="GO:0032958">
    <property type="term" value="P:inositol phosphate biosynthetic process"/>
    <property type="evidence" value="ECO:0007669"/>
    <property type="project" value="TreeGrafter"/>
</dbReference>
<feature type="region of interest" description="Disordered" evidence="7">
    <location>
        <begin position="1"/>
        <end position="22"/>
    </location>
</feature>
<dbReference type="GO" id="GO:0005634">
    <property type="term" value="C:nucleus"/>
    <property type="evidence" value="ECO:0007669"/>
    <property type="project" value="TreeGrafter"/>
</dbReference>
<gene>
    <name evidence="8" type="ORF">NCLIV_047510</name>
</gene>
<dbReference type="Proteomes" id="UP000007494">
    <property type="component" value="Chromosome X"/>
</dbReference>
<dbReference type="GO" id="GO:0005524">
    <property type="term" value="F:ATP binding"/>
    <property type="evidence" value="ECO:0007669"/>
    <property type="project" value="UniProtKB-KW"/>
</dbReference>
<feature type="region of interest" description="Disordered" evidence="7">
    <location>
        <begin position="293"/>
        <end position="386"/>
    </location>
</feature>
<feature type="compositionally biased region" description="Polar residues" evidence="7">
    <location>
        <begin position="308"/>
        <end position="318"/>
    </location>
</feature>
<feature type="compositionally biased region" description="Basic and acidic residues" evidence="7">
    <location>
        <begin position="217"/>
        <end position="236"/>
    </location>
</feature>
<name>F0VM42_NEOCL</name>
<feature type="compositionally biased region" description="Basic and acidic residues" evidence="7">
    <location>
        <begin position="87"/>
        <end position="97"/>
    </location>
</feature>
<dbReference type="Pfam" id="PF06090">
    <property type="entry name" value="Ins_P5_2-kin"/>
    <property type="match status" value="2"/>
</dbReference>
<feature type="region of interest" description="Disordered" evidence="7">
    <location>
        <begin position="606"/>
        <end position="636"/>
    </location>
</feature>
<feature type="compositionally biased region" description="Low complexity" evidence="7">
    <location>
        <begin position="331"/>
        <end position="367"/>
    </location>
</feature>
<dbReference type="AlphaFoldDB" id="F0VM42"/>
<feature type="region of interest" description="Disordered" evidence="7">
    <location>
        <begin position="87"/>
        <end position="117"/>
    </location>
</feature>
<sequence length="665" mass="72186">MPQKRRDTRRLASRSSSLSSLPLLPDPNPLSWEYFAEGGVHVVFRYVGAERCLQGKVLKVRQRPHAVKWKLVEEFCALVGDLEKNGAERTGKGEHPDACSAEGDSTDQTETQGGEHERCEQALFLLPRRSVESLLADSRRKRRTPRRASPAQGAETPHSCRETAERKANPSCCQEQETVSSSLSSREDGNADDLCPCVVEDDFVAVPPPLLDGSSSYRRENAKELCERQKRGRDTGEAPTSGLGSQIPAEGRVHVEEEQERDEEDARLHLPSSSFLYFSVELKPKCGLLEDSQSAESGASDEAYLPENESSASVSSLPRQHRKDGDCAHGSASRSEPSSSPSSSPLSSLSSSSASSLPASPPLLAISPSPPVREGRRKKGGRGALPSRFAMQQFLKESRGVVPSRSLFDPPRLFRCTYTSFRSQIAHLAAVPQNNFSAFVDGQPLASKAFGNRGLRLCFGTPEIKLETREIAARGQCSGSGPREGARASGAGVRERRRGEEQREEEMHESLLGEYNGEKTIDIGDLLACIWEEGRDLFESILLLQAFASSQQRLAISLARELKRAAADMHELFREEYLLTSFERYCEAVAQGLALLRYPVATPAPASQAGSASPAESATSYSPPSCSPPSSPSAVSSLSLANLGRFSSALDAAQALQMAHARGKS</sequence>
<feature type="region of interest" description="Disordered" evidence="7">
    <location>
        <begin position="208"/>
        <end position="268"/>
    </location>
</feature>
<feature type="compositionally biased region" description="Low complexity" evidence="7">
    <location>
        <begin position="606"/>
        <end position="624"/>
    </location>
</feature>
<keyword evidence="2" id="KW-0808">Transferase</keyword>
<dbReference type="OrthoDB" id="272370at2759"/>
<dbReference type="GeneID" id="13442251"/>
<protein>
    <recommendedName>
        <fullName evidence="1">inositol-pentakisphosphate 2-kinase</fullName>
        <ecNumber evidence="1">2.7.1.158</ecNumber>
    </recommendedName>
    <alternativeName>
        <fullName evidence="6">Ins(1,3,4,5,6)P5 2-kinase</fullName>
    </alternativeName>
</protein>